<dbReference type="GO" id="GO:0016787">
    <property type="term" value="F:hydrolase activity"/>
    <property type="evidence" value="ECO:0007669"/>
    <property type="project" value="InterPro"/>
</dbReference>
<evidence type="ECO:0000313" key="3">
    <source>
        <dbReference type="Proteomes" id="UP000480275"/>
    </source>
</evidence>
<accession>A0A6L5JVG3</accession>
<dbReference type="InterPro" id="IPR051918">
    <property type="entry name" value="STPP_CPPED1"/>
</dbReference>
<dbReference type="InterPro" id="IPR029052">
    <property type="entry name" value="Metallo-depent_PP-like"/>
</dbReference>
<dbReference type="EMBL" id="WIXJ01000002">
    <property type="protein sequence ID" value="MQY51021.1"/>
    <property type="molecule type" value="Genomic_DNA"/>
</dbReference>
<proteinExistence type="predicted"/>
<name>A0A6L5JVG3_RHOTE</name>
<dbReference type="Pfam" id="PF00149">
    <property type="entry name" value="Metallophos"/>
    <property type="match status" value="1"/>
</dbReference>
<evidence type="ECO:0000313" key="2">
    <source>
        <dbReference type="EMBL" id="MQY51021.1"/>
    </source>
</evidence>
<protein>
    <submittedName>
        <fullName evidence="2">Metallophosphoesterase</fullName>
    </submittedName>
</protein>
<reference evidence="2 3" key="1">
    <citation type="submission" date="2019-10" db="EMBL/GenBank/DDBJ databases">
        <title>Whole-genome sequence of the purple nonsulfur photosynthetic bacterium Rhodocyclus tenuis.</title>
        <authorList>
            <person name="Kyndt J.A."/>
            <person name="Meyer T.E."/>
        </authorList>
    </citation>
    <scope>NUCLEOTIDE SEQUENCE [LARGE SCALE GENOMIC DNA]</scope>
    <source>
        <strain evidence="2 3">DSM 110</strain>
    </source>
</reference>
<comment type="caution">
    <text evidence="2">The sequence shown here is derived from an EMBL/GenBank/DDBJ whole genome shotgun (WGS) entry which is preliminary data.</text>
</comment>
<dbReference type="InterPro" id="IPR004843">
    <property type="entry name" value="Calcineurin-like_PHP"/>
</dbReference>
<gene>
    <name evidence="2" type="ORF">GHK24_04405</name>
</gene>
<dbReference type="SUPFAM" id="SSF56300">
    <property type="entry name" value="Metallo-dependent phosphatases"/>
    <property type="match status" value="1"/>
</dbReference>
<sequence>MDRRAFLKSGSIGVGGLLLSGGSMTALIREAIAAESGASTPWCFGVMADTQWSNKTSDPANPASCAINIISALNQRFIEHGAKFVVQVGDLVDSESWDCPPSYTNDPFGNAGKKAIRTLPYRAWAAQALYDAGIGFFPLRGNHEASQKAASEIPALFPQTTGGGNNVGMLDRIVNSATPGLLGLSYAIDVGNVRLVLLDQFTRRDGTGGNANTNIVDQLAWIDQTLANRSTDTHAFVLAHKNLIGQNHTDCLFGADPGSNPASRNAFIASLQANRVGYALGGHDHMHHRSQVASPDGTARAEQIICASNSYKFYIPKTPKNDTAGRESVIASELFTIGYYLFTVDGPSVTVEFYSSSHGADYGDIDLLASPSSYQFYRRERFGYSLNGRQFAIAPNQSYTSVQDSYQGTVAKILDGGNADRPDDVDIYGRKEIKTVKTGWKAMPAGAASAVLKLSGLDNNLDLWNAALSGPLPNSDADYVTDTYVLSLSYDPTLVRPTQLGTGFCLAAKNADGRWVNAVDLNAGGSKKLVIGRWRAGYALGTYGIDPSTHTVWAVLNRDGEYVARIV</sequence>
<organism evidence="2 3">
    <name type="scientific">Rhodocyclus tenuis</name>
    <name type="common">Rhodospirillum tenue</name>
    <dbReference type="NCBI Taxonomy" id="1066"/>
    <lineage>
        <taxon>Bacteria</taxon>
        <taxon>Pseudomonadati</taxon>
        <taxon>Pseudomonadota</taxon>
        <taxon>Betaproteobacteria</taxon>
        <taxon>Rhodocyclales</taxon>
        <taxon>Rhodocyclaceae</taxon>
        <taxon>Rhodocyclus</taxon>
    </lineage>
</organism>
<dbReference type="PANTHER" id="PTHR43143:SF6">
    <property type="entry name" value="BLL3016 PROTEIN"/>
    <property type="match status" value="1"/>
</dbReference>
<dbReference type="PANTHER" id="PTHR43143">
    <property type="entry name" value="METALLOPHOSPHOESTERASE, CALCINEURIN SUPERFAMILY"/>
    <property type="match status" value="1"/>
</dbReference>
<dbReference type="Proteomes" id="UP000480275">
    <property type="component" value="Unassembled WGS sequence"/>
</dbReference>
<feature type="domain" description="Calcineurin-like phosphoesterase" evidence="1">
    <location>
        <begin position="46"/>
        <end position="286"/>
    </location>
</feature>
<dbReference type="AlphaFoldDB" id="A0A6L5JVG3"/>
<dbReference type="OrthoDB" id="9813914at2"/>
<evidence type="ECO:0000259" key="1">
    <source>
        <dbReference type="Pfam" id="PF00149"/>
    </source>
</evidence>
<dbReference type="Gene3D" id="3.60.21.10">
    <property type="match status" value="1"/>
</dbReference>